<evidence type="ECO:0000313" key="1">
    <source>
        <dbReference type="EMBL" id="USU94626.1"/>
    </source>
</evidence>
<name>A0AAE9M9A0_ACIPI</name>
<accession>A0AAE9M9A0</accession>
<reference evidence="1" key="1">
    <citation type="submission" date="2022-04" db="EMBL/GenBank/DDBJ databases">
        <title>Emergence of ST220 Acinetobacter pittii strain in bloodstream infection, which co-producing chromosomal NDM-1 and OXA-820 carbapenemases.</title>
        <authorList>
            <person name="Tian C."/>
            <person name="Xing M."/>
            <person name="Fu L."/>
            <person name="Xia D."/>
        </authorList>
    </citation>
    <scope>NUCLEOTIDE SEQUENCE</scope>
    <source>
        <strain evidence="1">TCM</strain>
    </source>
</reference>
<dbReference type="RefSeq" id="WP_045126743.1">
    <property type="nucleotide sequence ID" value="NZ_BBTX01000064.1"/>
</dbReference>
<dbReference type="EMBL" id="CP095407">
    <property type="protein sequence ID" value="USU94626.1"/>
    <property type="molecule type" value="Genomic_DNA"/>
</dbReference>
<dbReference type="Gene3D" id="3.40.50.1820">
    <property type="entry name" value="alpha/beta hydrolase"/>
    <property type="match status" value="1"/>
</dbReference>
<proteinExistence type="predicted"/>
<sequence length="270" mass="30123">MNDAAIALESFAKQTCGRACVMPPIQPVVLDVYKQSFTAFVGGAADKYQFLGRPLDIDFPDDIGAGPTGIMKSCMRKFKEASSSQITKAKFEYYGYEEAYSTDSVVKRYRGKLLLNLLTDIKNILKEEPNTQINLVGHSLGGWNVAGLSEELSKAKICTVHTLITIDPVGILLSKSGVGNDRARIYYLEPDPVAKKWINIFSQPLRNYRDDYIAILGGRWNDDDTAKANFNSVSTYHHGQASEMFFEKKFLENKISASDLLISELKKVIK</sequence>
<organism evidence="1 2">
    <name type="scientific">Acinetobacter pittii</name>
    <name type="common">Acinetobacter genomosp. 3</name>
    <dbReference type="NCBI Taxonomy" id="48296"/>
    <lineage>
        <taxon>Bacteria</taxon>
        <taxon>Pseudomonadati</taxon>
        <taxon>Pseudomonadota</taxon>
        <taxon>Gammaproteobacteria</taxon>
        <taxon>Moraxellales</taxon>
        <taxon>Moraxellaceae</taxon>
        <taxon>Acinetobacter</taxon>
        <taxon>Acinetobacter calcoaceticus/baumannii complex</taxon>
    </lineage>
</organism>
<dbReference type="InterPro" id="IPR029058">
    <property type="entry name" value="AB_hydrolase_fold"/>
</dbReference>
<dbReference type="SUPFAM" id="SSF53474">
    <property type="entry name" value="alpha/beta-Hydrolases"/>
    <property type="match status" value="1"/>
</dbReference>
<dbReference type="Proteomes" id="UP001055514">
    <property type="component" value="Chromosome"/>
</dbReference>
<dbReference type="AlphaFoldDB" id="A0AAE9M9A0"/>
<evidence type="ECO:0008006" key="3">
    <source>
        <dbReference type="Google" id="ProtNLM"/>
    </source>
</evidence>
<gene>
    <name evidence="1" type="ORF">MWH18_20365</name>
</gene>
<evidence type="ECO:0000313" key="2">
    <source>
        <dbReference type="Proteomes" id="UP001055514"/>
    </source>
</evidence>
<protein>
    <recommendedName>
        <fullName evidence="3">Alpha/beta hydrolase</fullName>
    </recommendedName>
</protein>